<keyword evidence="3" id="KW-1185">Reference proteome</keyword>
<feature type="chain" id="PRO_5009907634" evidence="1">
    <location>
        <begin position="33"/>
        <end position="215"/>
    </location>
</feature>
<dbReference type="SUPFAM" id="SSF56925">
    <property type="entry name" value="OMPA-like"/>
    <property type="match status" value="1"/>
</dbReference>
<name>A0A1M4TX43_9SPHI</name>
<dbReference type="Proteomes" id="UP000184287">
    <property type="component" value="Unassembled WGS sequence"/>
</dbReference>
<sequence>MQMKNRIYNNLKTMKKTIIFLGLMISFFAASAQERGKHEIRAGISDASGIVIGDEFGNAFADVFSYIFTAGNFKKKYTKDKVLGMFEIGYRYELSDRVKIGGDISYLQMDKSFEQTVFETTTKHTIRGQYLMVLPTAEFAYIKTPMLTFYGTAAMGVLIGREKDMSSDKSFRNNLTQFAFQVNPVGLRVGKKIGAFVELGYGLKGIATAGVSLRF</sequence>
<dbReference type="InterPro" id="IPR011250">
    <property type="entry name" value="OMP/PagP_B-barrel"/>
</dbReference>
<evidence type="ECO:0000256" key="1">
    <source>
        <dbReference type="SAM" id="SignalP"/>
    </source>
</evidence>
<protein>
    <submittedName>
        <fullName evidence="2">Outer membrane protein beta-barrel domain-containing protein</fullName>
    </submittedName>
</protein>
<organism evidence="2 3">
    <name type="scientific">Pedobacter caeni</name>
    <dbReference type="NCBI Taxonomy" id="288992"/>
    <lineage>
        <taxon>Bacteria</taxon>
        <taxon>Pseudomonadati</taxon>
        <taxon>Bacteroidota</taxon>
        <taxon>Sphingobacteriia</taxon>
        <taxon>Sphingobacteriales</taxon>
        <taxon>Sphingobacteriaceae</taxon>
        <taxon>Pedobacter</taxon>
    </lineage>
</organism>
<dbReference type="AlphaFoldDB" id="A0A1M4TX43"/>
<gene>
    <name evidence="2" type="ORF">SAMN04488522_101353</name>
</gene>
<evidence type="ECO:0000313" key="2">
    <source>
        <dbReference type="EMBL" id="SHE49055.1"/>
    </source>
</evidence>
<feature type="signal peptide" evidence="1">
    <location>
        <begin position="1"/>
        <end position="32"/>
    </location>
</feature>
<reference evidence="3" key="1">
    <citation type="submission" date="2016-11" db="EMBL/GenBank/DDBJ databases">
        <authorList>
            <person name="Varghese N."/>
            <person name="Submissions S."/>
        </authorList>
    </citation>
    <scope>NUCLEOTIDE SEQUENCE [LARGE SCALE GENOMIC DNA]</scope>
    <source>
        <strain evidence="3">DSM 16990</strain>
    </source>
</reference>
<accession>A0A1M4TX43</accession>
<keyword evidence="1" id="KW-0732">Signal</keyword>
<proteinExistence type="predicted"/>
<evidence type="ECO:0000313" key="3">
    <source>
        <dbReference type="Proteomes" id="UP000184287"/>
    </source>
</evidence>
<dbReference type="EMBL" id="FQUQ01000001">
    <property type="protein sequence ID" value="SHE49055.1"/>
    <property type="molecule type" value="Genomic_DNA"/>
</dbReference>
<dbReference type="STRING" id="288992.SAMN04488522_101353"/>